<evidence type="ECO:0000256" key="3">
    <source>
        <dbReference type="SAM" id="SignalP"/>
    </source>
</evidence>
<reference evidence="4" key="2">
    <citation type="submission" date="2019-09" db="EMBL/GenBank/DDBJ databases">
        <authorList>
            <consortium name="NCBI Pathogen Detection Project"/>
        </authorList>
    </citation>
    <scope>NUCLEOTIDE SEQUENCE</scope>
    <source>
        <strain evidence="4">CL18-200174</strain>
    </source>
</reference>
<dbReference type="InterPro" id="IPR021884">
    <property type="entry name" value="Ice-bd_prot"/>
</dbReference>
<dbReference type="Pfam" id="PF11999">
    <property type="entry name" value="Ice_binding"/>
    <property type="match status" value="1"/>
</dbReference>
<evidence type="ECO:0000313" key="4">
    <source>
        <dbReference type="EMBL" id="HAU2395216.1"/>
    </source>
</evidence>
<proteinExistence type="inferred from homology"/>
<evidence type="ECO:0000256" key="2">
    <source>
        <dbReference type="ARBA" id="ARBA00022729"/>
    </source>
</evidence>
<dbReference type="Gene3D" id="2.60.40.10">
    <property type="entry name" value="Immunoglobulins"/>
    <property type="match status" value="1"/>
</dbReference>
<evidence type="ECO:0000313" key="5">
    <source>
        <dbReference type="Proteomes" id="UP000863577"/>
    </source>
</evidence>
<dbReference type="InterPro" id="IPR013783">
    <property type="entry name" value="Ig-like_fold"/>
</dbReference>
<keyword evidence="2 3" id="KW-0732">Signal</keyword>
<dbReference type="Proteomes" id="UP000863577">
    <property type="component" value="Unassembled WGS sequence"/>
</dbReference>
<feature type="signal peptide" evidence="3">
    <location>
        <begin position="1"/>
        <end position="24"/>
    </location>
</feature>
<evidence type="ECO:0000256" key="1">
    <source>
        <dbReference type="ARBA" id="ARBA00005445"/>
    </source>
</evidence>
<accession>A0AAN5PT29</accession>
<comment type="caution">
    <text evidence="4">The sequence shown here is derived from an EMBL/GenBank/DDBJ whole genome shotgun (WGS) entry which is preliminary data.</text>
</comment>
<protein>
    <submittedName>
        <fullName evidence="4">DUF3494 domain-containing protein</fullName>
    </submittedName>
</protein>
<dbReference type="AlphaFoldDB" id="A0AAN5PT29"/>
<dbReference type="EMBL" id="DACWOD010000002">
    <property type="protein sequence ID" value="HAU2395216.1"/>
    <property type="molecule type" value="Genomic_DNA"/>
</dbReference>
<organism evidence="4 5">
    <name type="scientific">Legionella pneumophila</name>
    <dbReference type="NCBI Taxonomy" id="446"/>
    <lineage>
        <taxon>Bacteria</taxon>
        <taxon>Pseudomonadati</taxon>
        <taxon>Pseudomonadota</taxon>
        <taxon>Gammaproteobacteria</taxon>
        <taxon>Legionellales</taxon>
        <taxon>Legionellaceae</taxon>
        <taxon>Legionella</taxon>
    </lineage>
</organism>
<comment type="similarity">
    <text evidence="1">Belongs to the ice-binding protein family.</text>
</comment>
<sequence>MFKKAQHGAVILGLLLPLATYALACRGISEDDSSLAPCDASFINPPVFGPLCQNATSTGIFTLRNNTPVTIRINYIRLQDNDGLPAAAAAIVPAPTNNCSSSLAPGATCNIGVQLLPLAAGVFNRVLQVGINTRQVQIDAPAITTVIGNCVTPGPTPPPGFTPTIPGTPLSLFQASILGASTVTNTGPTVVNGDLDLTPGSSVTGFPPGVVINGTININNAASTITKTQAQAYFTALNSLPCSVTFGAGQDITALSPINCAATPVLCFTSTALMTGAVVINGAAGNSCTFKIASTLTVSNNAVMTTAGGIFNDNINWAIGSSATLGTNSTLYGIIDALISITLNTGATLNGRAWALNGAVTLDSNQVNPTAP</sequence>
<reference evidence="4" key="1">
    <citation type="journal article" date="2018" name="Genome Biol.">
        <title>SKESA: strategic k-mer extension for scrupulous assemblies.</title>
        <authorList>
            <person name="Souvorov A."/>
            <person name="Agarwala R."/>
            <person name="Lipman D.J."/>
        </authorList>
    </citation>
    <scope>NUCLEOTIDE SEQUENCE</scope>
    <source>
        <strain evidence="4">CL18-200174</strain>
    </source>
</reference>
<name>A0AAN5PT29_LEGPN</name>
<feature type="chain" id="PRO_5043284347" evidence="3">
    <location>
        <begin position="25"/>
        <end position="372"/>
    </location>
</feature>
<gene>
    <name evidence="4" type="ORF">JBK99_02570</name>
</gene>
<dbReference type="RefSeq" id="WP_014842363.1">
    <property type="nucleotide sequence ID" value="NZ_CAXYJH010000046.1"/>
</dbReference>